<keyword evidence="3" id="KW-1185">Reference proteome</keyword>
<reference evidence="2" key="1">
    <citation type="submission" date="2016-06" db="EMBL/GenBank/DDBJ databases">
        <title>Draft Genome sequence of the fungus Inonotus baumii.</title>
        <authorList>
            <person name="Zhu H."/>
            <person name="Lin W."/>
        </authorList>
    </citation>
    <scope>NUCLEOTIDE SEQUENCE</scope>
    <source>
        <strain evidence="2">821</strain>
    </source>
</reference>
<dbReference type="InterPro" id="IPR000719">
    <property type="entry name" value="Prot_kinase_dom"/>
</dbReference>
<proteinExistence type="predicted"/>
<dbReference type="OrthoDB" id="5987198at2759"/>
<comment type="caution">
    <text evidence="2">The sequence shown here is derived from an EMBL/GenBank/DDBJ whole genome shotgun (WGS) entry which is preliminary data.</text>
</comment>
<dbReference type="SUPFAM" id="SSF56112">
    <property type="entry name" value="Protein kinase-like (PK-like)"/>
    <property type="match status" value="1"/>
</dbReference>
<dbReference type="EMBL" id="LNZH02000187">
    <property type="protein sequence ID" value="OCB87837.1"/>
    <property type="molecule type" value="Genomic_DNA"/>
</dbReference>
<gene>
    <name evidence="2" type="ORF">A7U60_g4970</name>
</gene>
<evidence type="ECO:0000313" key="3">
    <source>
        <dbReference type="Proteomes" id="UP000757232"/>
    </source>
</evidence>
<organism evidence="2 3">
    <name type="scientific">Sanghuangporus baumii</name>
    <name type="common">Phellinus baumii</name>
    <dbReference type="NCBI Taxonomy" id="108892"/>
    <lineage>
        <taxon>Eukaryota</taxon>
        <taxon>Fungi</taxon>
        <taxon>Dikarya</taxon>
        <taxon>Basidiomycota</taxon>
        <taxon>Agaricomycotina</taxon>
        <taxon>Agaricomycetes</taxon>
        <taxon>Hymenochaetales</taxon>
        <taxon>Hymenochaetaceae</taxon>
        <taxon>Sanghuangporus</taxon>
    </lineage>
</organism>
<evidence type="ECO:0000313" key="2">
    <source>
        <dbReference type="EMBL" id="OCB87837.1"/>
    </source>
</evidence>
<dbReference type="GO" id="GO:0005524">
    <property type="term" value="F:ATP binding"/>
    <property type="evidence" value="ECO:0007669"/>
    <property type="project" value="InterPro"/>
</dbReference>
<dbReference type="Proteomes" id="UP000757232">
    <property type="component" value="Unassembled WGS sequence"/>
</dbReference>
<dbReference type="GO" id="GO:0004672">
    <property type="term" value="F:protein kinase activity"/>
    <property type="evidence" value="ECO:0007669"/>
    <property type="project" value="InterPro"/>
</dbReference>
<accession>A0A9Q5HXI3</accession>
<name>A0A9Q5HXI3_SANBA</name>
<dbReference type="PROSITE" id="PS50011">
    <property type="entry name" value="PROTEIN_KINASE_DOM"/>
    <property type="match status" value="1"/>
</dbReference>
<dbReference type="InterPro" id="IPR011009">
    <property type="entry name" value="Kinase-like_dom_sf"/>
</dbReference>
<evidence type="ECO:0000259" key="1">
    <source>
        <dbReference type="PROSITE" id="PS50011"/>
    </source>
</evidence>
<protein>
    <recommendedName>
        <fullName evidence="1">Protein kinase domain-containing protein</fullName>
    </recommendedName>
</protein>
<dbReference type="Gene3D" id="1.10.510.10">
    <property type="entry name" value="Transferase(Phosphotransferase) domain 1"/>
    <property type="match status" value="1"/>
</dbReference>
<sequence length="362" mass="41517">MLPLARISSKDNKNKTKQLRIVPLFSTFLPPSTQTHFSLCRQLLQNEEMDNLIHYDSVPIPDEYRIHNPVQIRVFRELDELGDFDLSAVEKRWTEDYDYLLSRGYQLRPRFHPGWTPTWRGTNLSPVACEDSIVHYSESVIDAKRLQDGKIVAIKRIPPYTSETKIACMLSAPERLDDPMNHCVPVYDHFPDTRNPDGGSFIAMPLLRAFNEPPFAYVDEVVDFGLVYIHSQNVAHRDLSDGNIMMDGRVMYGKKGFHPSDQDMTAADVMILAKPKTRRDVGFVKYYFTDFGISSLFDDPSRPRVVVGNRAQDLEVPELSTVIPYDPFAVDVFTLGNVFKRHFLDVCTQLFSARADYKTDLV</sequence>
<dbReference type="AlphaFoldDB" id="A0A9Q5HXI3"/>
<feature type="domain" description="Protein kinase" evidence="1">
    <location>
        <begin position="75"/>
        <end position="362"/>
    </location>
</feature>